<dbReference type="AlphaFoldDB" id="A0A8S0TYN3"/>
<accession>A0A8S0TYN3</accession>
<dbReference type="PROSITE" id="PS51525">
    <property type="entry name" value="NET"/>
    <property type="match status" value="1"/>
</dbReference>
<dbReference type="EMBL" id="CACTIH010007314">
    <property type="protein sequence ID" value="CAA3009199.1"/>
    <property type="molecule type" value="Genomic_DNA"/>
</dbReference>
<dbReference type="Pfam" id="PF17035">
    <property type="entry name" value="BET"/>
    <property type="match status" value="1"/>
</dbReference>
<evidence type="ECO:0000313" key="4">
    <source>
        <dbReference type="EMBL" id="CAA3009199.1"/>
    </source>
</evidence>
<evidence type="ECO:0000313" key="5">
    <source>
        <dbReference type="Proteomes" id="UP000594638"/>
    </source>
</evidence>
<dbReference type="InterPro" id="IPR027353">
    <property type="entry name" value="NET_dom"/>
</dbReference>
<name>A0A8S0TYN3_OLEEU</name>
<feature type="domain" description="NET" evidence="3">
    <location>
        <begin position="6"/>
        <end position="87"/>
    </location>
</feature>
<comment type="caution">
    <text evidence="4">The sequence shown here is derived from an EMBL/GenBank/DDBJ whole genome shotgun (WGS) entry which is preliminary data.</text>
</comment>
<dbReference type="Gramene" id="OE9A003861T2">
    <property type="protein sequence ID" value="OE9A003861C2"/>
    <property type="gene ID" value="OE9A003861"/>
</dbReference>
<evidence type="ECO:0000256" key="1">
    <source>
        <dbReference type="ARBA" id="ARBA00023015"/>
    </source>
</evidence>
<evidence type="ECO:0000259" key="3">
    <source>
        <dbReference type="PROSITE" id="PS51525"/>
    </source>
</evidence>
<protein>
    <recommendedName>
        <fullName evidence="3">NET domain-containing protein</fullName>
    </recommendedName>
</protein>
<reference evidence="4 5" key="1">
    <citation type="submission" date="2019-12" db="EMBL/GenBank/DDBJ databases">
        <authorList>
            <person name="Alioto T."/>
            <person name="Alioto T."/>
            <person name="Gomez Garrido J."/>
        </authorList>
    </citation>
    <scope>NUCLEOTIDE SEQUENCE [LARGE SCALE GENOMIC DNA]</scope>
</reference>
<gene>
    <name evidence="4" type="ORF">OLEA9_A003861</name>
</gene>
<keyword evidence="1" id="KW-0805">Transcription regulation</keyword>
<dbReference type="Gene3D" id="1.20.1270.220">
    <property type="match status" value="1"/>
</dbReference>
<evidence type="ECO:0000256" key="2">
    <source>
        <dbReference type="ARBA" id="ARBA00023163"/>
    </source>
</evidence>
<dbReference type="InterPro" id="IPR038336">
    <property type="entry name" value="NET_sf"/>
</dbReference>
<sequence length="116" mass="13524">MHILVLSFEVCFSRKMSTEEKRRLSSAIAKLCPEDIDKAVEIVAQRNPDFQAAREDVEINMDAQTESTLWKLKFFIRDALHDWKNSPNINEDNLVILHEQKQGIQITYRTHIQAGR</sequence>
<keyword evidence="5" id="KW-1185">Reference proteome</keyword>
<proteinExistence type="predicted"/>
<dbReference type="Proteomes" id="UP000594638">
    <property type="component" value="Unassembled WGS sequence"/>
</dbReference>
<dbReference type="PANTHER" id="PTHR45926">
    <property type="entry name" value="OSJNBA0053K19.4 PROTEIN"/>
    <property type="match status" value="1"/>
</dbReference>
<organism evidence="4 5">
    <name type="scientific">Olea europaea subsp. europaea</name>
    <dbReference type="NCBI Taxonomy" id="158383"/>
    <lineage>
        <taxon>Eukaryota</taxon>
        <taxon>Viridiplantae</taxon>
        <taxon>Streptophyta</taxon>
        <taxon>Embryophyta</taxon>
        <taxon>Tracheophyta</taxon>
        <taxon>Spermatophyta</taxon>
        <taxon>Magnoliopsida</taxon>
        <taxon>eudicotyledons</taxon>
        <taxon>Gunneridae</taxon>
        <taxon>Pentapetalae</taxon>
        <taxon>asterids</taxon>
        <taxon>lamiids</taxon>
        <taxon>Lamiales</taxon>
        <taxon>Oleaceae</taxon>
        <taxon>Oleeae</taxon>
        <taxon>Olea</taxon>
    </lineage>
</organism>
<dbReference type="OrthoDB" id="21449at2759"/>
<keyword evidence="2" id="KW-0804">Transcription</keyword>